<dbReference type="AlphaFoldDB" id="A0A975ZM96"/>
<evidence type="ECO:0000256" key="1">
    <source>
        <dbReference type="SAM" id="SignalP"/>
    </source>
</evidence>
<gene>
    <name evidence="2" type="ORF">SAMN04487940_102409</name>
</gene>
<feature type="chain" id="PRO_5037814761" evidence="1">
    <location>
        <begin position="25"/>
        <end position="133"/>
    </location>
</feature>
<dbReference type="RefSeq" id="WP_074835309.1">
    <property type="nucleotide sequence ID" value="NZ_FNYY01000002.1"/>
</dbReference>
<evidence type="ECO:0000313" key="2">
    <source>
        <dbReference type="EMBL" id="SEI93389.1"/>
    </source>
</evidence>
<feature type="signal peptide" evidence="1">
    <location>
        <begin position="1"/>
        <end position="24"/>
    </location>
</feature>
<reference evidence="2 3" key="1">
    <citation type="submission" date="2016-10" db="EMBL/GenBank/DDBJ databases">
        <authorList>
            <person name="Varghese N."/>
            <person name="Submissions S."/>
        </authorList>
    </citation>
    <scope>NUCLEOTIDE SEQUENCE [LARGE SCALE GENOMIC DNA]</scope>
    <source>
        <strain evidence="2 3">FF3</strain>
    </source>
</reference>
<name>A0A975ZM96_9RHOB</name>
<dbReference type="EMBL" id="FNYY01000002">
    <property type="protein sequence ID" value="SEI93389.1"/>
    <property type="molecule type" value="Genomic_DNA"/>
</dbReference>
<dbReference type="Proteomes" id="UP000182932">
    <property type="component" value="Unassembled WGS sequence"/>
</dbReference>
<sequence>MTRVFRPLVVAAFLVLSFWSAAPAAPPPPGDRAEAFAICAGRLWALSVRQAAVGDPSSQATGQMREDFDMLLGAVLPDAASDRQAQRWRVDGWVQIAHLLARNQYGATPRRRDLAATRMASRIDTCRRMILRR</sequence>
<evidence type="ECO:0000313" key="3">
    <source>
        <dbReference type="Proteomes" id="UP000182932"/>
    </source>
</evidence>
<accession>A0A975ZM96</accession>
<dbReference type="GeneID" id="80821386"/>
<organism evidence="2 3">
    <name type="scientific">Marinovum algicola</name>
    <dbReference type="NCBI Taxonomy" id="42444"/>
    <lineage>
        <taxon>Bacteria</taxon>
        <taxon>Pseudomonadati</taxon>
        <taxon>Pseudomonadota</taxon>
        <taxon>Alphaproteobacteria</taxon>
        <taxon>Rhodobacterales</taxon>
        <taxon>Roseobacteraceae</taxon>
        <taxon>Marinovum</taxon>
    </lineage>
</organism>
<protein>
    <submittedName>
        <fullName evidence="2">Uncharacterized protein</fullName>
    </submittedName>
</protein>
<comment type="caution">
    <text evidence="2">The sequence shown here is derived from an EMBL/GenBank/DDBJ whole genome shotgun (WGS) entry which is preliminary data.</text>
</comment>
<proteinExistence type="predicted"/>
<keyword evidence="1" id="KW-0732">Signal</keyword>
<keyword evidence="3" id="KW-1185">Reference proteome</keyword>